<dbReference type="GO" id="GO:0004519">
    <property type="term" value="F:endonuclease activity"/>
    <property type="evidence" value="ECO:0007669"/>
    <property type="project" value="UniProtKB-KW"/>
</dbReference>
<sequence>MKNPTVYIILLFSLFTSPLPGFAQKFNLATYNIRFDNPGDEGNLWQDRKPKISSLINFHEIVLFGTQEGLKNQLEDLKKDLGFDYVGSGRDDGNSMGEHSAIFYDPSRFKLLQSGDFWLSETPEKPSIGWDAAMNRICTYARFETSDENRFWVFNVHYDHVGQEARKQSSKLVLDKISANTDPGDAVIFMGDMNVTPDNEAYLTVVESKEFKDSYHESQLSPHGPEGTFNAFNWELLPDRRIDYIFINNNIKVNKYGVLSDNYGKKYPSDHFPVMIQIQL</sequence>
<feature type="signal peptide" evidence="1">
    <location>
        <begin position="1"/>
        <end position="23"/>
    </location>
</feature>
<comment type="caution">
    <text evidence="3">The sequence shown here is derived from an EMBL/GenBank/DDBJ whole genome shotgun (WGS) entry which is preliminary data.</text>
</comment>
<feature type="domain" description="Endonuclease/exonuclease/phosphatase" evidence="2">
    <location>
        <begin position="29"/>
        <end position="271"/>
    </location>
</feature>
<keyword evidence="3" id="KW-0540">Nuclease</keyword>
<keyword evidence="1" id="KW-0732">Signal</keyword>
<dbReference type="PANTHER" id="PTHR12121:SF36">
    <property type="entry name" value="ENDONUCLEASE_EXONUCLEASE_PHOSPHATASE DOMAIN-CONTAINING PROTEIN"/>
    <property type="match status" value="1"/>
</dbReference>
<keyword evidence="4" id="KW-1185">Reference proteome</keyword>
<dbReference type="InterPro" id="IPR005135">
    <property type="entry name" value="Endo/exonuclease/phosphatase"/>
</dbReference>
<keyword evidence="3" id="KW-0378">Hydrolase</keyword>
<dbReference type="RefSeq" id="WP_219290366.1">
    <property type="nucleotide sequence ID" value="NZ_RPHB01000005.1"/>
</dbReference>
<evidence type="ECO:0000313" key="3">
    <source>
        <dbReference type="EMBL" id="MBW3468685.1"/>
    </source>
</evidence>
<accession>A0A951MF04</accession>
<evidence type="ECO:0000259" key="2">
    <source>
        <dbReference type="Pfam" id="PF03372"/>
    </source>
</evidence>
<dbReference type="InterPro" id="IPR050410">
    <property type="entry name" value="CCR4/nocturin_mRNA_transcr"/>
</dbReference>
<proteinExistence type="predicted"/>
<dbReference type="PANTHER" id="PTHR12121">
    <property type="entry name" value="CARBON CATABOLITE REPRESSOR PROTEIN 4"/>
    <property type="match status" value="1"/>
</dbReference>
<evidence type="ECO:0000313" key="4">
    <source>
        <dbReference type="Proteomes" id="UP000727490"/>
    </source>
</evidence>
<keyword evidence="3" id="KW-0255">Endonuclease</keyword>
<dbReference type="CDD" id="cd09083">
    <property type="entry name" value="EEP-1"/>
    <property type="match status" value="1"/>
</dbReference>
<dbReference type="AlphaFoldDB" id="A0A951MF04"/>
<protein>
    <submittedName>
        <fullName evidence="3">Endonuclease/exonuclease/phosphatase family protein</fullName>
    </submittedName>
</protein>
<dbReference type="Proteomes" id="UP000727490">
    <property type="component" value="Unassembled WGS sequence"/>
</dbReference>
<name>A0A951MF04_9BACT</name>
<feature type="chain" id="PRO_5036682835" evidence="1">
    <location>
        <begin position="24"/>
        <end position="280"/>
    </location>
</feature>
<dbReference type="Pfam" id="PF03372">
    <property type="entry name" value="Exo_endo_phos"/>
    <property type="match status" value="1"/>
</dbReference>
<dbReference type="GO" id="GO:0000175">
    <property type="term" value="F:3'-5'-RNA exonuclease activity"/>
    <property type="evidence" value="ECO:0007669"/>
    <property type="project" value="TreeGrafter"/>
</dbReference>
<dbReference type="EMBL" id="RPHB01000005">
    <property type="protein sequence ID" value="MBW3468685.1"/>
    <property type="molecule type" value="Genomic_DNA"/>
</dbReference>
<reference evidence="3 4" key="1">
    <citation type="journal article" date="2020" name="Syst. Appl. Microbiol.">
        <title>Arthrospiribacter ruber gen. nov., sp. nov., a novel bacterium isolated from Arthrospira cultures.</title>
        <authorList>
            <person name="Waleron M."/>
            <person name="Misztak A."/>
            <person name="Waleron M.M."/>
            <person name="Furmaniak M."/>
            <person name="Mrozik A."/>
            <person name="Waleron K."/>
        </authorList>
    </citation>
    <scope>NUCLEOTIDE SEQUENCE [LARGE SCALE GENOMIC DNA]</scope>
    <source>
        <strain evidence="3 4">DPMB0001</strain>
    </source>
</reference>
<gene>
    <name evidence="3" type="ORF">EGN73_12805</name>
</gene>
<evidence type="ECO:0000256" key="1">
    <source>
        <dbReference type="SAM" id="SignalP"/>
    </source>
</evidence>
<organism evidence="3 4">
    <name type="scientific">Arthrospiribacter ruber</name>
    <dbReference type="NCBI Taxonomy" id="2487934"/>
    <lineage>
        <taxon>Bacteria</taxon>
        <taxon>Pseudomonadati</taxon>
        <taxon>Bacteroidota</taxon>
        <taxon>Cytophagia</taxon>
        <taxon>Cytophagales</taxon>
        <taxon>Cyclobacteriaceae</taxon>
        <taxon>Arthrospiribacter</taxon>
    </lineage>
</organism>